<keyword evidence="11" id="KW-0449">Lipoprotein</keyword>
<sequence>MSLRWPAFLRAPCRPSWRALALAALLGVGVAAGQAPLGAWLVALPAASGLLALAASSRAGWIGFAGGFGYAAAAMFWIVEPFMVEPEVYGWMAPFALVFMAAGMGAFWALGAGLGARLGRGRTGPRVVGVAVGLVASDALRSYVFTGFPWVLFGHLWIGTPVAQAAAFVGPIGLSLLTLALAAAPWLARSPRGRALGTGVAVVALAGLWAGGTARLAAPEAPRDPPVNLRLVQPNAPQALKWLPEYRLQFFYRHLDLTAEEPAPGKPRPDLVIWPETAVPFLLNDPGAGLKMVAEAAGGIPVALGIQREEGRRYYNSLAVIGADGSVGRVYDKVHLVPFGEYMPLGDLAAEFGIAAFAAQEGNGYSSGPGERLLDLGRLGRVEPLICYEAVFPQDIRRVPARPDWLMQVTNDAWFGELSGPWQHLAQARLRAIEFGLPLARAANTGVSAMIDAKGRVTDELGMGVEGVIDAPLPPALPETLYARTGDAPVMALLALLAALIFLAAPKWRVDLAARRV</sequence>
<comment type="subcellular location">
    <subcellularLocation>
        <location evidence="1 9">Cell membrane</location>
        <topology evidence="1 9">Multi-pass membrane protein</topology>
    </subcellularLocation>
</comment>
<comment type="pathway">
    <text evidence="9">Protein modification; lipoprotein biosynthesis (N-acyl transfer).</text>
</comment>
<dbReference type="RefSeq" id="WP_121534768.1">
    <property type="nucleotide sequence ID" value="NZ_RCHI01000020.1"/>
</dbReference>
<comment type="catalytic activity">
    <reaction evidence="9">
        <text>N-terminal S-1,2-diacyl-sn-glyceryl-L-cysteinyl-[lipoprotein] + a glycerophospholipid = N-acyl-S-1,2-diacyl-sn-glyceryl-L-cysteinyl-[lipoprotein] + a 2-acyl-sn-glycero-3-phospholipid + H(+)</text>
        <dbReference type="Rhea" id="RHEA:48228"/>
        <dbReference type="Rhea" id="RHEA-COMP:14681"/>
        <dbReference type="Rhea" id="RHEA-COMP:14684"/>
        <dbReference type="ChEBI" id="CHEBI:15378"/>
        <dbReference type="ChEBI" id="CHEBI:136912"/>
        <dbReference type="ChEBI" id="CHEBI:140656"/>
        <dbReference type="ChEBI" id="CHEBI:140657"/>
        <dbReference type="ChEBI" id="CHEBI:140660"/>
        <dbReference type="EC" id="2.3.1.269"/>
    </reaction>
</comment>
<dbReference type="Pfam" id="PF20154">
    <property type="entry name" value="LNT_N"/>
    <property type="match status" value="1"/>
</dbReference>
<keyword evidence="7 9" id="KW-0472">Membrane</keyword>
<evidence type="ECO:0000256" key="3">
    <source>
        <dbReference type="ARBA" id="ARBA00022475"/>
    </source>
</evidence>
<keyword evidence="8 9" id="KW-0012">Acyltransferase</keyword>
<dbReference type="EC" id="2.3.1.269" evidence="9"/>
<dbReference type="GO" id="GO:0016410">
    <property type="term" value="F:N-acyltransferase activity"/>
    <property type="evidence" value="ECO:0007669"/>
    <property type="project" value="UniProtKB-UniRule"/>
</dbReference>
<feature type="domain" description="CN hydrolase" evidence="10">
    <location>
        <begin position="232"/>
        <end position="475"/>
    </location>
</feature>
<evidence type="ECO:0000256" key="1">
    <source>
        <dbReference type="ARBA" id="ARBA00004651"/>
    </source>
</evidence>
<dbReference type="EMBL" id="RCHI01000020">
    <property type="protein sequence ID" value="RLL62695.1"/>
    <property type="molecule type" value="Genomic_DNA"/>
</dbReference>
<dbReference type="Pfam" id="PF00795">
    <property type="entry name" value="CN_hydrolase"/>
    <property type="match status" value="1"/>
</dbReference>
<dbReference type="NCBIfam" id="TIGR00546">
    <property type="entry name" value="lnt"/>
    <property type="match status" value="1"/>
</dbReference>
<evidence type="ECO:0000256" key="7">
    <source>
        <dbReference type="ARBA" id="ARBA00023136"/>
    </source>
</evidence>
<organism evidence="11 12">
    <name type="scientific">Paenirhodobacter hankyongi</name>
    <dbReference type="NCBI Taxonomy" id="2294033"/>
    <lineage>
        <taxon>Bacteria</taxon>
        <taxon>Pseudomonadati</taxon>
        <taxon>Pseudomonadota</taxon>
        <taxon>Alphaproteobacteria</taxon>
        <taxon>Rhodobacterales</taxon>
        <taxon>Rhodobacter group</taxon>
        <taxon>Paenirhodobacter</taxon>
    </lineage>
</organism>
<keyword evidence="6 9" id="KW-1133">Transmembrane helix</keyword>
<evidence type="ECO:0000313" key="11">
    <source>
        <dbReference type="EMBL" id="RLL62695.1"/>
    </source>
</evidence>
<dbReference type="UniPathway" id="UPA00666"/>
<dbReference type="GO" id="GO:0042158">
    <property type="term" value="P:lipoprotein biosynthetic process"/>
    <property type="evidence" value="ECO:0007669"/>
    <property type="project" value="UniProtKB-UniRule"/>
</dbReference>
<keyword evidence="5 9" id="KW-0812">Transmembrane</keyword>
<proteinExistence type="inferred from homology"/>
<comment type="similarity">
    <text evidence="2 9">Belongs to the CN hydrolase family. Apolipoprotein N-acyltransferase subfamily.</text>
</comment>
<evidence type="ECO:0000256" key="6">
    <source>
        <dbReference type="ARBA" id="ARBA00022989"/>
    </source>
</evidence>
<evidence type="ECO:0000256" key="2">
    <source>
        <dbReference type="ARBA" id="ARBA00010065"/>
    </source>
</evidence>
<comment type="function">
    <text evidence="9">Catalyzes the phospholipid dependent N-acylation of the N-terminal cysteine of apolipoprotein, the last step in lipoprotein maturation.</text>
</comment>
<dbReference type="Proteomes" id="UP000279673">
    <property type="component" value="Unassembled WGS sequence"/>
</dbReference>
<feature type="transmembrane region" description="Helical" evidence="9">
    <location>
        <begin position="488"/>
        <end position="506"/>
    </location>
</feature>
<dbReference type="InterPro" id="IPR004563">
    <property type="entry name" value="Apolipo_AcylTrfase"/>
</dbReference>
<dbReference type="SUPFAM" id="SSF56317">
    <property type="entry name" value="Carbon-nitrogen hydrolase"/>
    <property type="match status" value="1"/>
</dbReference>
<dbReference type="HAMAP" id="MF_01148">
    <property type="entry name" value="Lnt"/>
    <property type="match status" value="1"/>
</dbReference>
<dbReference type="AlphaFoldDB" id="A0A421BJW1"/>
<evidence type="ECO:0000313" key="12">
    <source>
        <dbReference type="Proteomes" id="UP000279673"/>
    </source>
</evidence>
<evidence type="ECO:0000259" key="10">
    <source>
        <dbReference type="PROSITE" id="PS50263"/>
    </source>
</evidence>
<evidence type="ECO:0000256" key="5">
    <source>
        <dbReference type="ARBA" id="ARBA00022692"/>
    </source>
</evidence>
<feature type="transmembrane region" description="Helical" evidence="9">
    <location>
        <begin position="20"/>
        <end position="47"/>
    </location>
</feature>
<feature type="transmembrane region" description="Helical" evidence="9">
    <location>
        <begin position="127"/>
        <end position="153"/>
    </location>
</feature>
<reference evidence="11 12" key="1">
    <citation type="submission" date="2018-10" db="EMBL/GenBank/DDBJ databases">
        <title>Rhodobacter sp . BO-81.</title>
        <authorList>
            <person name="Im W.T."/>
        </authorList>
    </citation>
    <scope>NUCLEOTIDE SEQUENCE [LARGE SCALE GENOMIC DNA]</scope>
    <source>
        <strain evidence="11 12">BO-81</strain>
    </source>
</reference>
<evidence type="ECO:0000256" key="4">
    <source>
        <dbReference type="ARBA" id="ARBA00022679"/>
    </source>
</evidence>
<feature type="transmembrane region" description="Helical" evidence="9">
    <location>
        <begin position="195"/>
        <end position="218"/>
    </location>
</feature>
<keyword evidence="4 9" id="KW-0808">Transferase</keyword>
<evidence type="ECO:0000256" key="8">
    <source>
        <dbReference type="ARBA" id="ARBA00023315"/>
    </source>
</evidence>
<keyword evidence="3 9" id="KW-1003">Cell membrane</keyword>
<feature type="transmembrane region" description="Helical" evidence="9">
    <location>
        <begin position="165"/>
        <end position="188"/>
    </location>
</feature>
<name>A0A421BJW1_9RHOB</name>
<keyword evidence="12" id="KW-1185">Reference proteome</keyword>
<accession>A0A421BJW1</accession>
<dbReference type="InterPro" id="IPR045378">
    <property type="entry name" value="LNT_N"/>
</dbReference>
<feature type="transmembrane region" description="Helical" evidence="9">
    <location>
        <begin position="91"/>
        <end position="115"/>
    </location>
</feature>
<feature type="transmembrane region" description="Helical" evidence="9">
    <location>
        <begin position="59"/>
        <end position="79"/>
    </location>
</feature>
<dbReference type="PANTHER" id="PTHR38686:SF1">
    <property type="entry name" value="APOLIPOPROTEIN N-ACYLTRANSFERASE"/>
    <property type="match status" value="1"/>
</dbReference>
<gene>
    <name evidence="9 11" type="primary">lnt</name>
    <name evidence="11" type="ORF">DYS74_16495</name>
</gene>
<dbReference type="InterPro" id="IPR036526">
    <property type="entry name" value="C-N_Hydrolase_sf"/>
</dbReference>
<protein>
    <recommendedName>
        <fullName evidence="9">Apolipoprotein N-acyltransferase</fullName>
        <shortName evidence="9">ALP N-acyltransferase</shortName>
        <ecNumber evidence="9">2.3.1.269</ecNumber>
    </recommendedName>
</protein>
<dbReference type="InterPro" id="IPR003010">
    <property type="entry name" value="C-N_Hydrolase"/>
</dbReference>
<dbReference type="GO" id="GO:0005886">
    <property type="term" value="C:plasma membrane"/>
    <property type="evidence" value="ECO:0007669"/>
    <property type="project" value="UniProtKB-SubCell"/>
</dbReference>
<dbReference type="PANTHER" id="PTHR38686">
    <property type="entry name" value="APOLIPOPROTEIN N-ACYLTRANSFERASE"/>
    <property type="match status" value="1"/>
</dbReference>
<dbReference type="CDD" id="cd07571">
    <property type="entry name" value="ALP_N-acyl_transferase"/>
    <property type="match status" value="1"/>
</dbReference>
<comment type="caution">
    <text evidence="11">The sequence shown here is derived from an EMBL/GenBank/DDBJ whole genome shotgun (WGS) entry which is preliminary data.</text>
</comment>
<dbReference type="PROSITE" id="PS50263">
    <property type="entry name" value="CN_HYDROLASE"/>
    <property type="match status" value="1"/>
</dbReference>
<dbReference type="Gene3D" id="3.60.110.10">
    <property type="entry name" value="Carbon-nitrogen hydrolase"/>
    <property type="match status" value="1"/>
</dbReference>
<evidence type="ECO:0000256" key="9">
    <source>
        <dbReference type="HAMAP-Rule" id="MF_01148"/>
    </source>
</evidence>